<sequence length="396" mass="44302">MNLANDLLKRKTGYSIREEENLSPGRLSEVTFPKLLYNHLFLSPAVMFSYSSTPSHHLQREQRKSNLSHATIGYYSFSNIRYAQPSIKTLRLRSPVTLKRVSLGNMRLSCEPCATTANRLPLVFPQRSIMDPLVVSVLKHHYSAMADSIPKLPPTVSYNPRMTEDCPFSDVIVPKQLFEGLRRLLFSTMNVTFSIVNILTNGNDRISSEADINDQMLWVAIKYHLGTLTSQWVGDNIHRFGGDKHRVTVLGKSADAGSVIHHITAFSGARVEKEHRLFQKASLFAAYSGAAPPEIHSIVRLALILVYIHQIDNTLYGCNLYGPIIDGDIAPAIPRTRLKESRFDRDLYVMVGHDSNQGLTFTSPQANTSMTLTISLAADYIFSDLHASAFDGSRGY</sequence>
<dbReference type="EMBL" id="MU003509">
    <property type="protein sequence ID" value="KAF2469993.1"/>
    <property type="molecule type" value="Genomic_DNA"/>
</dbReference>
<evidence type="ECO:0000313" key="2">
    <source>
        <dbReference type="Proteomes" id="UP000799755"/>
    </source>
</evidence>
<keyword evidence="2" id="KW-1185">Reference proteome</keyword>
<comment type="caution">
    <text evidence="1">The sequence shown here is derived from an EMBL/GenBank/DDBJ whole genome shotgun (WGS) entry which is preliminary data.</text>
</comment>
<gene>
    <name evidence="1" type="ORF">BDR25DRAFT_355717</name>
</gene>
<name>A0ACB6QSM3_9PLEO</name>
<organism evidence="1 2">
    <name type="scientific">Lindgomyces ingoldianus</name>
    <dbReference type="NCBI Taxonomy" id="673940"/>
    <lineage>
        <taxon>Eukaryota</taxon>
        <taxon>Fungi</taxon>
        <taxon>Dikarya</taxon>
        <taxon>Ascomycota</taxon>
        <taxon>Pezizomycotina</taxon>
        <taxon>Dothideomycetes</taxon>
        <taxon>Pleosporomycetidae</taxon>
        <taxon>Pleosporales</taxon>
        <taxon>Lindgomycetaceae</taxon>
        <taxon>Lindgomyces</taxon>
    </lineage>
</organism>
<protein>
    <submittedName>
        <fullName evidence="1">Uncharacterized protein</fullName>
    </submittedName>
</protein>
<accession>A0ACB6QSM3</accession>
<dbReference type="Proteomes" id="UP000799755">
    <property type="component" value="Unassembled WGS sequence"/>
</dbReference>
<evidence type="ECO:0000313" key="1">
    <source>
        <dbReference type="EMBL" id="KAF2469993.1"/>
    </source>
</evidence>
<reference evidence="1" key="1">
    <citation type="journal article" date="2020" name="Stud. Mycol.">
        <title>101 Dothideomycetes genomes: a test case for predicting lifestyles and emergence of pathogens.</title>
        <authorList>
            <person name="Haridas S."/>
            <person name="Albert R."/>
            <person name="Binder M."/>
            <person name="Bloem J."/>
            <person name="Labutti K."/>
            <person name="Salamov A."/>
            <person name="Andreopoulos B."/>
            <person name="Baker S."/>
            <person name="Barry K."/>
            <person name="Bills G."/>
            <person name="Bluhm B."/>
            <person name="Cannon C."/>
            <person name="Castanera R."/>
            <person name="Culley D."/>
            <person name="Daum C."/>
            <person name="Ezra D."/>
            <person name="Gonzalez J."/>
            <person name="Henrissat B."/>
            <person name="Kuo A."/>
            <person name="Liang C."/>
            <person name="Lipzen A."/>
            <person name="Lutzoni F."/>
            <person name="Magnuson J."/>
            <person name="Mondo S."/>
            <person name="Nolan M."/>
            <person name="Ohm R."/>
            <person name="Pangilinan J."/>
            <person name="Park H.-J."/>
            <person name="Ramirez L."/>
            <person name="Alfaro M."/>
            <person name="Sun H."/>
            <person name="Tritt A."/>
            <person name="Yoshinaga Y."/>
            <person name="Zwiers L.-H."/>
            <person name="Turgeon B."/>
            <person name="Goodwin S."/>
            <person name="Spatafora J."/>
            <person name="Crous P."/>
            <person name="Grigoriev I."/>
        </authorList>
    </citation>
    <scope>NUCLEOTIDE SEQUENCE</scope>
    <source>
        <strain evidence="1">ATCC 200398</strain>
    </source>
</reference>
<proteinExistence type="predicted"/>